<dbReference type="Pfam" id="PF00565">
    <property type="entry name" value="SNase"/>
    <property type="match status" value="1"/>
</dbReference>
<accession>A0A410H639</accession>
<protein>
    <submittedName>
        <fullName evidence="6">Thermonuclease family protein</fullName>
    </submittedName>
</protein>
<feature type="domain" description="TNase-like" evidence="5">
    <location>
        <begin position="46"/>
        <end position="172"/>
    </location>
</feature>
<evidence type="ECO:0000256" key="1">
    <source>
        <dbReference type="ARBA" id="ARBA00022722"/>
    </source>
</evidence>
<dbReference type="GO" id="GO:0004519">
    <property type="term" value="F:endonuclease activity"/>
    <property type="evidence" value="ECO:0007669"/>
    <property type="project" value="UniProtKB-KW"/>
</dbReference>
<gene>
    <name evidence="6" type="ORF">EPV75_00890</name>
</gene>
<evidence type="ECO:0000256" key="3">
    <source>
        <dbReference type="ARBA" id="ARBA00022801"/>
    </source>
</evidence>
<dbReference type="Gene3D" id="2.40.50.90">
    <property type="match status" value="1"/>
</dbReference>
<evidence type="ECO:0000313" key="6">
    <source>
        <dbReference type="EMBL" id="QAB16379.1"/>
    </source>
</evidence>
<feature type="chain" id="PRO_5019094537" evidence="4">
    <location>
        <begin position="29"/>
        <end position="276"/>
    </location>
</feature>
<keyword evidence="7" id="KW-1185">Reference proteome</keyword>
<proteinExistence type="predicted"/>
<evidence type="ECO:0000313" key="7">
    <source>
        <dbReference type="Proteomes" id="UP000285478"/>
    </source>
</evidence>
<keyword evidence="2" id="KW-0255">Endonuclease</keyword>
<dbReference type="GO" id="GO:0016787">
    <property type="term" value="F:hydrolase activity"/>
    <property type="evidence" value="ECO:0007669"/>
    <property type="project" value="UniProtKB-KW"/>
</dbReference>
<evidence type="ECO:0000259" key="5">
    <source>
        <dbReference type="PROSITE" id="PS50830"/>
    </source>
</evidence>
<dbReference type="PANTHER" id="PTHR12302">
    <property type="entry name" value="EBNA2 BINDING PROTEIN P100"/>
    <property type="match status" value="1"/>
</dbReference>
<dbReference type="SMART" id="SM00318">
    <property type="entry name" value="SNc"/>
    <property type="match status" value="1"/>
</dbReference>
<dbReference type="InterPro" id="IPR016071">
    <property type="entry name" value="Staphylococal_nuclease_OB-fold"/>
</dbReference>
<dbReference type="KEGG" id="htr:EPV75_00890"/>
<dbReference type="PANTHER" id="PTHR12302:SF3">
    <property type="entry name" value="SERINE_THREONINE-PROTEIN KINASE 31"/>
    <property type="match status" value="1"/>
</dbReference>
<evidence type="ECO:0000256" key="4">
    <source>
        <dbReference type="SAM" id="SignalP"/>
    </source>
</evidence>
<keyword evidence="4" id="KW-0732">Signal</keyword>
<dbReference type="EMBL" id="CP035033">
    <property type="protein sequence ID" value="QAB16379.1"/>
    <property type="molecule type" value="Genomic_DNA"/>
</dbReference>
<dbReference type="AlphaFoldDB" id="A0A410H639"/>
<organism evidence="6 7">
    <name type="scientific">Hydrogenovibrio thermophilus</name>
    <dbReference type="NCBI Taxonomy" id="265883"/>
    <lineage>
        <taxon>Bacteria</taxon>
        <taxon>Pseudomonadati</taxon>
        <taxon>Pseudomonadota</taxon>
        <taxon>Gammaproteobacteria</taxon>
        <taxon>Thiotrichales</taxon>
        <taxon>Piscirickettsiaceae</taxon>
        <taxon>Hydrogenovibrio</taxon>
    </lineage>
</organism>
<feature type="signal peptide" evidence="4">
    <location>
        <begin position="1"/>
        <end position="28"/>
    </location>
</feature>
<dbReference type="PROSITE" id="PS50830">
    <property type="entry name" value="TNASE_3"/>
    <property type="match status" value="1"/>
</dbReference>
<dbReference type="SUPFAM" id="SSF50199">
    <property type="entry name" value="Staphylococcal nuclease"/>
    <property type="match status" value="1"/>
</dbReference>
<keyword evidence="1" id="KW-0540">Nuclease</keyword>
<dbReference type="InterPro" id="IPR035437">
    <property type="entry name" value="SNase_OB-fold_sf"/>
</dbReference>
<dbReference type="Proteomes" id="UP000285478">
    <property type="component" value="Chromosome"/>
</dbReference>
<name>A0A410H639_9GAMM</name>
<keyword evidence="3" id="KW-0378">Hydrolase</keyword>
<sequence>MKLSIAALKSCAKWLPLCLLPIAFASQADDCAPQKIDVWVKASFALSGDTIIIQNNEFRLIGIEAPQIQKKQKFYTRGQPFAKESQTKLNQLLANHDLQVGVEYDELKIDDFYRNYAHLYIKQDGRIVNLQKLMLESGLVLAKSEPPNMKHQKCYYQAEKTAREAKIALWSLAEKRPDLHYPIAPSSEINTEDEGYHIFKGKIVKVDKSSNNYILNMDTTGIRIRKADWERFDYDRLKTLEGKVIEARGFGFLYGGSMFVKVRSPFAIDRLNPVNE</sequence>
<evidence type="ECO:0000256" key="2">
    <source>
        <dbReference type="ARBA" id="ARBA00022759"/>
    </source>
</evidence>
<reference evidence="6 7" key="1">
    <citation type="journal article" date="2018" name="Environ. Microbiol.">
        <title>Genomes of ubiquitous marine and hypersaline Hydrogenovibrio, Thiomicrorhabdus and Thiomicrospira spp. encode a diversity of mechanisms to sustain chemolithoautotrophy in heterogeneous environments.</title>
        <authorList>
            <person name="Scott K.M."/>
            <person name="Williams J."/>
            <person name="Porter C.M.B."/>
            <person name="Russel S."/>
            <person name="Harmer T.L."/>
            <person name="Paul J.H."/>
            <person name="Antonen K.M."/>
            <person name="Bridges M.K."/>
            <person name="Camper G.J."/>
            <person name="Campla C.K."/>
            <person name="Casella L.G."/>
            <person name="Chase E."/>
            <person name="Conrad J.W."/>
            <person name="Cruz M.C."/>
            <person name="Dunlap D.S."/>
            <person name="Duran L."/>
            <person name="Fahsbender E.M."/>
            <person name="Goldsmith D.B."/>
            <person name="Keeley R.F."/>
            <person name="Kondoff M.R."/>
            <person name="Kussy B.I."/>
            <person name="Lane M.K."/>
            <person name="Lawler S."/>
            <person name="Leigh B.A."/>
            <person name="Lewis C."/>
            <person name="Lostal L.M."/>
            <person name="Marking D."/>
            <person name="Mancera P.A."/>
            <person name="McClenthan E.C."/>
            <person name="McIntyre E.A."/>
            <person name="Mine J.A."/>
            <person name="Modi S."/>
            <person name="Moore B.D."/>
            <person name="Morgan W.A."/>
            <person name="Nelson K.M."/>
            <person name="Nguyen K.N."/>
            <person name="Ogburn N."/>
            <person name="Parrino D.G."/>
            <person name="Pedapudi A.D."/>
            <person name="Pelham R.P."/>
            <person name="Preece A.M."/>
            <person name="Rampersad E.A."/>
            <person name="Richardson J.C."/>
            <person name="Rodgers C.M."/>
            <person name="Schaffer B.L."/>
            <person name="Sheridan N.E."/>
            <person name="Solone M.R."/>
            <person name="Staley Z.R."/>
            <person name="Tabuchi M."/>
            <person name="Waide R.J."/>
            <person name="Wanjugi P.W."/>
            <person name="Young S."/>
            <person name="Clum A."/>
            <person name="Daum C."/>
            <person name="Huntemann M."/>
            <person name="Ivanova N."/>
            <person name="Kyrpides N."/>
            <person name="Mikhailova N."/>
            <person name="Palaniappan K."/>
            <person name="Pillay M."/>
            <person name="Reddy T.B.K."/>
            <person name="Shapiro N."/>
            <person name="Stamatis D."/>
            <person name="Varghese N."/>
            <person name="Woyke T."/>
            <person name="Boden R."/>
            <person name="Freyermuth S.K."/>
            <person name="Kerfeld C.A."/>
        </authorList>
    </citation>
    <scope>NUCLEOTIDE SEQUENCE [LARGE SCALE GENOMIC DNA]</scope>
    <source>
        <strain evidence="6 7">JR-2</strain>
    </source>
</reference>